<dbReference type="EMBL" id="JAAAIN010003736">
    <property type="protein sequence ID" value="KAG0284283.1"/>
    <property type="molecule type" value="Genomic_DNA"/>
</dbReference>
<evidence type="ECO:0000313" key="3">
    <source>
        <dbReference type="Proteomes" id="UP000823405"/>
    </source>
</evidence>
<dbReference type="Pfam" id="PF12937">
    <property type="entry name" value="F-box-like"/>
    <property type="match status" value="1"/>
</dbReference>
<feature type="domain" description="F-box" evidence="1">
    <location>
        <begin position="10"/>
        <end position="47"/>
    </location>
</feature>
<reference evidence="2" key="1">
    <citation type="journal article" date="2020" name="Fungal Divers.">
        <title>Resolving the Mortierellaceae phylogeny through synthesis of multi-gene phylogenetics and phylogenomics.</title>
        <authorList>
            <person name="Vandepol N."/>
            <person name="Liber J."/>
            <person name="Desiro A."/>
            <person name="Na H."/>
            <person name="Kennedy M."/>
            <person name="Barry K."/>
            <person name="Grigoriev I.V."/>
            <person name="Miller A.N."/>
            <person name="O'Donnell K."/>
            <person name="Stajich J.E."/>
            <person name="Bonito G."/>
        </authorList>
    </citation>
    <scope>NUCLEOTIDE SEQUENCE</scope>
    <source>
        <strain evidence="2">NVP60</strain>
    </source>
</reference>
<dbReference type="SUPFAM" id="SSF81383">
    <property type="entry name" value="F-box domain"/>
    <property type="match status" value="1"/>
</dbReference>
<keyword evidence="3" id="KW-1185">Reference proteome</keyword>
<dbReference type="InterPro" id="IPR001810">
    <property type="entry name" value="F-box_dom"/>
</dbReference>
<organism evidence="2 3">
    <name type="scientific">Linnemannia gamsii</name>
    <dbReference type="NCBI Taxonomy" id="64522"/>
    <lineage>
        <taxon>Eukaryota</taxon>
        <taxon>Fungi</taxon>
        <taxon>Fungi incertae sedis</taxon>
        <taxon>Mucoromycota</taxon>
        <taxon>Mortierellomycotina</taxon>
        <taxon>Mortierellomycetes</taxon>
        <taxon>Mortierellales</taxon>
        <taxon>Mortierellaceae</taxon>
        <taxon>Linnemannia</taxon>
    </lineage>
</organism>
<dbReference type="Proteomes" id="UP000823405">
    <property type="component" value="Unassembled WGS sequence"/>
</dbReference>
<name>A0A9P6QPM7_9FUNG</name>
<dbReference type="OrthoDB" id="2395720at2759"/>
<sequence>MNRDHIFDLPELLVCIGSHLPTGSLYQCVQVSKSWNAAFLPHLWRTFNEDQVSNRSDWSSGLASAVQMQLSVPQHLEWYKDVF</sequence>
<feature type="non-terminal residue" evidence="2">
    <location>
        <position position="83"/>
    </location>
</feature>
<gene>
    <name evidence="2" type="ORF">BGZ97_008245</name>
</gene>
<accession>A0A9P6QPM7</accession>
<dbReference type="Gene3D" id="1.20.1280.50">
    <property type="match status" value="1"/>
</dbReference>
<evidence type="ECO:0000259" key="1">
    <source>
        <dbReference type="Pfam" id="PF12937"/>
    </source>
</evidence>
<protein>
    <recommendedName>
        <fullName evidence="1">F-box domain-containing protein</fullName>
    </recommendedName>
</protein>
<dbReference type="AlphaFoldDB" id="A0A9P6QPM7"/>
<proteinExistence type="predicted"/>
<dbReference type="InterPro" id="IPR036047">
    <property type="entry name" value="F-box-like_dom_sf"/>
</dbReference>
<comment type="caution">
    <text evidence="2">The sequence shown here is derived from an EMBL/GenBank/DDBJ whole genome shotgun (WGS) entry which is preliminary data.</text>
</comment>
<evidence type="ECO:0000313" key="2">
    <source>
        <dbReference type="EMBL" id="KAG0284283.1"/>
    </source>
</evidence>